<gene>
    <name evidence="4" type="ORF">EDS130_LOCUS27702</name>
    <name evidence="3" type="ORF">XAT740_LOCUS2004</name>
</gene>
<proteinExistence type="predicted"/>
<dbReference type="EMBL" id="CAJNOR010000065">
    <property type="protein sequence ID" value="CAF0781622.1"/>
    <property type="molecule type" value="Genomic_DNA"/>
</dbReference>
<protein>
    <submittedName>
        <fullName evidence="4">Uncharacterized protein</fullName>
    </submittedName>
</protein>
<dbReference type="PANTHER" id="PTHR34251">
    <property type="entry name" value="LEUCINE-, GLUTAMATE- AND LYSINE-RICH PROTEIN 1"/>
    <property type="match status" value="1"/>
</dbReference>
<dbReference type="InterPro" id="IPR038799">
    <property type="entry name" value="LEKR1"/>
</dbReference>
<evidence type="ECO:0000313" key="6">
    <source>
        <dbReference type="Proteomes" id="UP000663852"/>
    </source>
</evidence>
<accession>A0A814ZPS3</accession>
<evidence type="ECO:0000313" key="4">
    <source>
        <dbReference type="EMBL" id="CAF1245824.1"/>
    </source>
</evidence>
<keyword evidence="1" id="KW-0175">Coiled coil</keyword>
<reference evidence="4" key="1">
    <citation type="submission" date="2021-02" db="EMBL/GenBank/DDBJ databases">
        <authorList>
            <person name="Nowell W R."/>
        </authorList>
    </citation>
    <scope>NUCLEOTIDE SEQUENCE</scope>
</reference>
<organism evidence="4 6">
    <name type="scientific">Adineta ricciae</name>
    <name type="common">Rotifer</name>
    <dbReference type="NCBI Taxonomy" id="249248"/>
    <lineage>
        <taxon>Eukaryota</taxon>
        <taxon>Metazoa</taxon>
        <taxon>Spiralia</taxon>
        <taxon>Gnathifera</taxon>
        <taxon>Rotifera</taxon>
        <taxon>Eurotatoria</taxon>
        <taxon>Bdelloidea</taxon>
        <taxon>Adinetida</taxon>
        <taxon>Adinetidae</taxon>
        <taxon>Adineta</taxon>
    </lineage>
</organism>
<dbReference type="PANTHER" id="PTHR34251:SF1">
    <property type="entry name" value="LEUCINE, GLUTAMATE AND LYSINE RICH 1"/>
    <property type="match status" value="1"/>
</dbReference>
<evidence type="ECO:0000256" key="2">
    <source>
        <dbReference type="SAM" id="MobiDB-lite"/>
    </source>
</evidence>
<comment type="caution">
    <text evidence="4">The sequence shown here is derived from an EMBL/GenBank/DDBJ whole genome shotgun (WGS) entry which is preliminary data.</text>
</comment>
<dbReference type="EMBL" id="CAJNOJ010000176">
    <property type="protein sequence ID" value="CAF1245824.1"/>
    <property type="molecule type" value="Genomic_DNA"/>
</dbReference>
<feature type="coiled-coil region" evidence="1">
    <location>
        <begin position="177"/>
        <end position="278"/>
    </location>
</feature>
<sequence>MQGQERFERYTPQFPLPVEISNMSRQDTVCQFCGVSYLIHNEIKALEEKCRKLEADLAHYAGTSSREAALEKSLQTEKTRVTDLESTVTINTHKINEMTRKHQLVQDQLQQSEFAHQDTKTSFTQCSLTIRKLSNPVETIRKEHFILKEFYSKQIDNFKTDFLTNKMTLQKEIQTTFDKYLKQMNDYRKELDQCQQQLSESKQSFRDLQVKYQQLQLDTKESRTKIQNDFEAAREEIHLHQNELSHLHDKLSQNEQLRLQLHNELEHLKEQSQQYQQQIIDRDESKKNIDCLVNQYRQELTNEKELRTKTDSELEHLRSKLTQLTTEYEELNSAKKEVETNELNNRRKLDEANRSRQAVLDRTRDEYEKLLRKYNDLDEVYRELVIVREKESSESDTIRRELERLHNENIELTKQKETTYITHDIQMKKLRESYAVKLREAEQWPDRLQSELKHEREQHRTQLNELERRLKENFTAELEIEKQKTAGLLRKYEQDNGHSTQQLRHELISTEKVTIEQRQYYEQQIDQLQREKNELKKELDTLRDVLKELHEQSNKQEALSNDRLHTLKLKEDLLAKENELFQCQSKITELQKELEQTREEMNTLQETVHKECTEREELKEALIEARQQLLTLKKNGVLNGTAARSLHSPPVAFEEIERRVIAPLPLPHTSTQQLGSVLHHKNPSFIQSEPPSRDNSVQGDAADMMARPLSSAHQVPYRHKTLPPIHPQPQQQRRNGSVPSSNKSDQLLENQRRIARFIKNLK</sequence>
<evidence type="ECO:0000313" key="5">
    <source>
        <dbReference type="Proteomes" id="UP000663828"/>
    </source>
</evidence>
<feature type="coiled-coil region" evidence="1">
    <location>
        <begin position="449"/>
        <end position="476"/>
    </location>
</feature>
<evidence type="ECO:0000256" key="1">
    <source>
        <dbReference type="SAM" id="Coils"/>
    </source>
</evidence>
<feature type="coiled-coil region" evidence="1">
    <location>
        <begin position="511"/>
        <end position="635"/>
    </location>
</feature>
<dbReference type="Proteomes" id="UP000663828">
    <property type="component" value="Unassembled WGS sequence"/>
</dbReference>
<feature type="coiled-coil region" evidence="1">
    <location>
        <begin position="314"/>
        <end position="415"/>
    </location>
</feature>
<evidence type="ECO:0000313" key="3">
    <source>
        <dbReference type="EMBL" id="CAF0781622.1"/>
    </source>
</evidence>
<dbReference type="AlphaFoldDB" id="A0A814ZPS3"/>
<dbReference type="Proteomes" id="UP000663852">
    <property type="component" value="Unassembled WGS sequence"/>
</dbReference>
<name>A0A814ZPS3_ADIRI</name>
<dbReference type="OrthoDB" id="10256467at2759"/>
<feature type="compositionally biased region" description="Polar residues" evidence="2">
    <location>
        <begin position="733"/>
        <end position="749"/>
    </location>
</feature>
<feature type="region of interest" description="Disordered" evidence="2">
    <location>
        <begin position="719"/>
        <end position="751"/>
    </location>
</feature>
<keyword evidence="5" id="KW-1185">Reference proteome</keyword>